<accession>A0AAD7HT42</accession>
<keyword evidence="3" id="KW-1185">Reference proteome</keyword>
<evidence type="ECO:0000313" key="3">
    <source>
        <dbReference type="Proteomes" id="UP001215598"/>
    </source>
</evidence>
<protein>
    <submittedName>
        <fullName evidence="2">Uncharacterized protein</fullName>
    </submittedName>
</protein>
<dbReference type="EMBL" id="JARKIB010000184">
    <property type="protein sequence ID" value="KAJ7726793.1"/>
    <property type="molecule type" value="Genomic_DNA"/>
</dbReference>
<name>A0AAD7HT42_9AGAR</name>
<proteinExistence type="predicted"/>
<organism evidence="2 3">
    <name type="scientific">Mycena metata</name>
    <dbReference type="NCBI Taxonomy" id="1033252"/>
    <lineage>
        <taxon>Eukaryota</taxon>
        <taxon>Fungi</taxon>
        <taxon>Dikarya</taxon>
        <taxon>Basidiomycota</taxon>
        <taxon>Agaricomycotina</taxon>
        <taxon>Agaricomycetes</taxon>
        <taxon>Agaricomycetidae</taxon>
        <taxon>Agaricales</taxon>
        <taxon>Marasmiineae</taxon>
        <taxon>Mycenaceae</taxon>
        <taxon>Mycena</taxon>
    </lineage>
</organism>
<reference evidence="2" key="1">
    <citation type="submission" date="2023-03" db="EMBL/GenBank/DDBJ databases">
        <title>Massive genome expansion in bonnet fungi (Mycena s.s.) driven by repeated elements and novel gene families across ecological guilds.</title>
        <authorList>
            <consortium name="Lawrence Berkeley National Laboratory"/>
            <person name="Harder C.B."/>
            <person name="Miyauchi S."/>
            <person name="Viragh M."/>
            <person name="Kuo A."/>
            <person name="Thoen E."/>
            <person name="Andreopoulos B."/>
            <person name="Lu D."/>
            <person name="Skrede I."/>
            <person name="Drula E."/>
            <person name="Henrissat B."/>
            <person name="Morin E."/>
            <person name="Kohler A."/>
            <person name="Barry K."/>
            <person name="LaButti K."/>
            <person name="Morin E."/>
            <person name="Salamov A."/>
            <person name="Lipzen A."/>
            <person name="Mereny Z."/>
            <person name="Hegedus B."/>
            <person name="Baldrian P."/>
            <person name="Stursova M."/>
            <person name="Weitz H."/>
            <person name="Taylor A."/>
            <person name="Grigoriev I.V."/>
            <person name="Nagy L.G."/>
            <person name="Martin F."/>
            <person name="Kauserud H."/>
        </authorList>
    </citation>
    <scope>NUCLEOTIDE SEQUENCE</scope>
    <source>
        <strain evidence="2">CBHHK182m</strain>
    </source>
</reference>
<sequence>MPPTNNNNESLLGQWCKFSRESSSSTVDYFADRAMFNCNDTQAFMDTEMNRETDHTFLRQEAQHQDESGIEKTRREELNDHKQRAVDEKLAKDAEKVEKVRKEKERLAAIGLETDCDIIKKMVDAKLKDQVELHRREGDKEVLMKSKMRLRADWVKELLAAVDRFEAHIAMASLSV</sequence>
<feature type="region of interest" description="Disordered" evidence="1">
    <location>
        <begin position="60"/>
        <end position="81"/>
    </location>
</feature>
<gene>
    <name evidence="2" type="ORF">B0H16DRAFT_1735511</name>
</gene>
<dbReference type="Proteomes" id="UP001215598">
    <property type="component" value="Unassembled WGS sequence"/>
</dbReference>
<evidence type="ECO:0000313" key="2">
    <source>
        <dbReference type="EMBL" id="KAJ7726793.1"/>
    </source>
</evidence>
<comment type="caution">
    <text evidence="2">The sequence shown here is derived from an EMBL/GenBank/DDBJ whole genome shotgun (WGS) entry which is preliminary data.</text>
</comment>
<dbReference type="AlphaFoldDB" id="A0AAD7HT42"/>
<evidence type="ECO:0000256" key="1">
    <source>
        <dbReference type="SAM" id="MobiDB-lite"/>
    </source>
</evidence>